<accession>A0AAI9WYF1</accession>
<proteinExistence type="predicted"/>
<keyword evidence="7" id="KW-0833">Ubl conjugation pathway</keyword>
<dbReference type="SMART" id="SM00647">
    <property type="entry name" value="IBR"/>
    <property type="match status" value="2"/>
</dbReference>
<gene>
    <name evidence="11" type="ORF">KGF56_002030</name>
</gene>
<dbReference type="PROSITE" id="PS51873">
    <property type="entry name" value="TRIAD"/>
    <property type="match status" value="1"/>
</dbReference>
<dbReference type="InterPro" id="IPR002867">
    <property type="entry name" value="IBR_dom"/>
</dbReference>
<dbReference type="GeneID" id="73379647"/>
<keyword evidence="3" id="KW-0808">Transferase</keyword>
<feature type="compositionally biased region" description="Acidic residues" evidence="9">
    <location>
        <begin position="59"/>
        <end position="72"/>
    </location>
</feature>
<evidence type="ECO:0000256" key="1">
    <source>
        <dbReference type="ARBA" id="ARBA00001798"/>
    </source>
</evidence>
<keyword evidence="4" id="KW-0479">Metal-binding</keyword>
<evidence type="ECO:0000256" key="2">
    <source>
        <dbReference type="ARBA" id="ARBA00012251"/>
    </source>
</evidence>
<dbReference type="Gene3D" id="1.20.120.1750">
    <property type="match status" value="1"/>
</dbReference>
<keyword evidence="6" id="KW-0863">Zinc-finger</keyword>
<feature type="compositionally biased region" description="Basic and acidic residues" evidence="9">
    <location>
        <begin position="1"/>
        <end position="15"/>
    </location>
</feature>
<evidence type="ECO:0000259" key="10">
    <source>
        <dbReference type="PROSITE" id="PS51873"/>
    </source>
</evidence>
<dbReference type="Pfam" id="PF19422">
    <property type="entry name" value="Ariadne"/>
    <property type="match status" value="1"/>
</dbReference>
<keyword evidence="5" id="KW-0677">Repeat</keyword>
<dbReference type="PANTHER" id="PTHR11685">
    <property type="entry name" value="RBR FAMILY RING FINGER AND IBR DOMAIN-CONTAINING"/>
    <property type="match status" value="1"/>
</dbReference>
<evidence type="ECO:0000256" key="5">
    <source>
        <dbReference type="ARBA" id="ARBA00022737"/>
    </source>
</evidence>
<name>A0AAI9WYF1_9ASCO</name>
<dbReference type="InterPro" id="IPR044066">
    <property type="entry name" value="TRIAD_supradom"/>
</dbReference>
<dbReference type="AlphaFoldDB" id="A0AAI9WYF1"/>
<dbReference type="Pfam" id="PF22191">
    <property type="entry name" value="IBR_1"/>
    <property type="match status" value="1"/>
</dbReference>
<dbReference type="Proteomes" id="UP001202479">
    <property type="component" value="Unassembled WGS sequence"/>
</dbReference>
<dbReference type="EMBL" id="JAHUZD010000067">
    <property type="protein sequence ID" value="KAI3405074.2"/>
    <property type="molecule type" value="Genomic_DNA"/>
</dbReference>
<dbReference type="GO" id="GO:0016567">
    <property type="term" value="P:protein ubiquitination"/>
    <property type="evidence" value="ECO:0007669"/>
    <property type="project" value="InterPro"/>
</dbReference>
<feature type="region of interest" description="Disordered" evidence="9">
    <location>
        <begin position="698"/>
        <end position="721"/>
    </location>
</feature>
<feature type="region of interest" description="Disordered" evidence="9">
    <location>
        <begin position="1"/>
        <end position="24"/>
    </location>
</feature>
<dbReference type="InterPro" id="IPR013083">
    <property type="entry name" value="Znf_RING/FYVE/PHD"/>
</dbReference>
<reference evidence="11" key="1">
    <citation type="journal article" date="2022" name="DNA Res.">
        <title>Genome analysis of five recently described species of the CUG-Ser clade uncovers Candida theae as a new hybrid lineage with pathogenic potential in the Candida parapsilosis species complex.</title>
        <authorList>
            <person name="Mixao V."/>
            <person name="Del Olmo V."/>
            <person name="Hegedusova E."/>
            <person name="Saus E."/>
            <person name="Pryszcz L."/>
            <person name="Cillingova A."/>
            <person name="Nosek J."/>
            <person name="Gabaldon T."/>
        </authorList>
    </citation>
    <scope>NUCLEOTIDE SEQUENCE</scope>
    <source>
        <strain evidence="11">CBS 10844</strain>
    </source>
</reference>
<feature type="domain" description="RING-type" evidence="10">
    <location>
        <begin position="195"/>
        <end position="430"/>
    </location>
</feature>
<comment type="caution">
    <text evidence="11">The sequence shown here is derived from an EMBL/GenBank/DDBJ whole genome shotgun (WGS) entry which is preliminary data.</text>
</comment>
<dbReference type="CDD" id="cd20356">
    <property type="entry name" value="Rcat_RBR_HHARI-like"/>
    <property type="match status" value="1"/>
</dbReference>
<dbReference type="InterPro" id="IPR045840">
    <property type="entry name" value="Ariadne"/>
</dbReference>
<dbReference type="FunFam" id="1.20.120.1750:FF:000002">
    <property type="entry name" value="RBR-type E3 ubiquitin transferase"/>
    <property type="match status" value="1"/>
</dbReference>
<evidence type="ECO:0000313" key="11">
    <source>
        <dbReference type="EMBL" id="KAI3405074.2"/>
    </source>
</evidence>
<dbReference type="RefSeq" id="XP_049180819.1">
    <property type="nucleotide sequence ID" value="XM_049323215.1"/>
</dbReference>
<evidence type="ECO:0000256" key="3">
    <source>
        <dbReference type="ARBA" id="ARBA00022679"/>
    </source>
</evidence>
<sequence length="1019" mass="117090">MRERDGHRDGHRDTSEVEGDGTATLETSQAAASLLVKEDIFVCLIMSDEESEMLFEYDNEDDDEGDVLDDDTSSISFESNEDPMDIFDNNDNNKAADTPSSRIMGESTSIGYNGTLYQAWTLEKFVETVFLSALKKLQNVQLGNCSESDLLIMLQYKKWQSDAVLDAYFGDRVKFMQQCGLPTDCPSNNTFDIEQNFSCTICCETYPKIEVYSTTCNQKYCLKCYSSYITIEINNGRLITCMDPECHYTIPHRDVEQLFSKASDGQNLIVTEKTLKKNPLILASAREYVNSKGCFKWCPATDCTSFTEILPQNSSSLCNLESSGQYTDISLVPIVGCAEHHGFCFECNYENHLPCPCWLVKKWIKKCADDSETANWIDANTHGCPKCHTSIEKNGGCNHMTCRKCGNEFCWICLSDWKSHNNNYSCNRFKDERAEEEVRKNFSRASLERYLHFYKRYSIHESSMKGDIKTLKKIDNVTKLYMEDRRNKGERNLSWTDIQFLPDAMRALQNGRKTLKWTYCFAFYLASSNFSQIFETNQDFLNKTVEDLSKVFEEIIAIDKTDKVGTILEKKLQIINLAELTNSRRKTLIKSAGENLVMGLLDRKNSQKSFPEDKVISRKDSQKSFPEDKSICRSISCSSQRSFTRVSNDLLPHQNPNFRAKPSLLRSVSAHGIPNVNSTKLRNISFLDKSHLKLPAQMKSQKPALRKHHSYEGSSQRTSSLQTNFENSNTIQSKCDKDGISPFKVLTDEYDTKRPTANSALLHMTIDNSISNLNRDVSNLDLKKTGMYQRMRQVAQTRINTLVSMSRLKSVISLANLKEYDDDHDDEQSFEEVEDEIPIEFKERAPNDFETQYPVEQLDNDSNIFSSLKPSEISEILNEMVKDTSNASQETNTHIIPKLNRTQQKVMFYKDLFQECKPENSEKSQPDALPYSWKIQSETILLQYNNVRFRFSSREETSCAENNKFGILGFMTRYQSFVLDSDTKKSSYKYTDNNFDLWKMWNSEYERFFPTTSCTTSSV</sequence>
<feature type="region of interest" description="Disordered" evidence="9">
    <location>
        <begin position="59"/>
        <end position="101"/>
    </location>
</feature>
<dbReference type="Pfam" id="PF01485">
    <property type="entry name" value="IBR"/>
    <property type="match status" value="1"/>
</dbReference>
<evidence type="ECO:0000256" key="4">
    <source>
        <dbReference type="ARBA" id="ARBA00022723"/>
    </source>
</evidence>
<evidence type="ECO:0000256" key="7">
    <source>
        <dbReference type="ARBA" id="ARBA00022786"/>
    </source>
</evidence>
<comment type="catalytic activity">
    <reaction evidence="1">
        <text>[E2 ubiquitin-conjugating enzyme]-S-ubiquitinyl-L-cysteine + [acceptor protein]-L-lysine = [E2 ubiquitin-conjugating enzyme]-L-cysteine + [acceptor protein]-N(6)-ubiquitinyl-L-lysine.</text>
        <dbReference type="EC" id="2.3.2.31"/>
    </reaction>
</comment>
<keyword evidence="8" id="KW-0862">Zinc</keyword>
<evidence type="ECO:0000256" key="6">
    <source>
        <dbReference type="ARBA" id="ARBA00022771"/>
    </source>
</evidence>
<organism evidence="11 12">
    <name type="scientific">Candida oxycetoniae</name>
    <dbReference type="NCBI Taxonomy" id="497107"/>
    <lineage>
        <taxon>Eukaryota</taxon>
        <taxon>Fungi</taxon>
        <taxon>Dikarya</taxon>
        <taxon>Ascomycota</taxon>
        <taxon>Saccharomycotina</taxon>
        <taxon>Pichiomycetes</taxon>
        <taxon>Debaryomycetaceae</taxon>
        <taxon>Candida/Lodderomyces clade</taxon>
        <taxon>Candida</taxon>
    </lineage>
</organism>
<feature type="compositionally biased region" description="Polar residues" evidence="9">
    <location>
        <begin position="89"/>
        <end position="101"/>
    </location>
</feature>
<keyword evidence="12" id="KW-1185">Reference proteome</keyword>
<dbReference type="EC" id="2.3.2.31" evidence="2"/>
<dbReference type="GO" id="GO:0061630">
    <property type="term" value="F:ubiquitin protein ligase activity"/>
    <property type="evidence" value="ECO:0007669"/>
    <property type="project" value="UniProtKB-EC"/>
</dbReference>
<evidence type="ECO:0000256" key="9">
    <source>
        <dbReference type="SAM" id="MobiDB-lite"/>
    </source>
</evidence>
<protein>
    <recommendedName>
        <fullName evidence="2">RBR-type E3 ubiquitin transferase</fullName>
        <ecNumber evidence="2">2.3.2.31</ecNumber>
    </recommendedName>
</protein>
<feature type="compositionally biased region" description="Polar residues" evidence="9">
    <location>
        <begin position="712"/>
        <end position="721"/>
    </location>
</feature>
<dbReference type="SUPFAM" id="SSF57850">
    <property type="entry name" value="RING/U-box"/>
    <property type="match status" value="2"/>
</dbReference>
<dbReference type="Gene3D" id="3.30.40.10">
    <property type="entry name" value="Zinc/RING finger domain, C3HC4 (zinc finger)"/>
    <property type="match status" value="1"/>
</dbReference>
<evidence type="ECO:0000256" key="8">
    <source>
        <dbReference type="ARBA" id="ARBA00022833"/>
    </source>
</evidence>
<evidence type="ECO:0000313" key="12">
    <source>
        <dbReference type="Proteomes" id="UP001202479"/>
    </source>
</evidence>
<dbReference type="InterPro" id="IPR031127">
    <property type="entry name" value="E3_UB_ligase_RBR"/>
</dbReference>
<dbReference type="GO" id="GO:0008270">
    <property type="term" value="F:zinc ion binding"/>
    <property type="evidence" value="ECO:0007669"/>
    <property type="project" value="UniProtKB-KW"/>
</dbReference>